<dbReference type="PIRSF" id="PIRSF020623">
    <property type="entry name" value="PaaX"/>
    <property type="match status" value="1"/>
</dbReference>
<dbReference type="PANTHER" id="PTHR30319:SF1">
    <property type="entry name" value="TRANSCRIPTIONAL REPRESSOR PAAX"/>
    <property type="match status" value="1"/>
</dbReference>
<dbReference type="Pfam" id="PF20803">
    <property type="entry name" value="PaaX_M"/>
    <property type="match status" value="1"/>
</dbReference>
<sequence>MQARSALFDLYGDYLRPRGGRAPVAALVKLLAPLGIAPPAVRTAVSRMVRQGWLEPLRMASGPGYAITPKAARRLDEAAARIYRTGRITWDGRFDLLVLEAPASRRERQRLAANLSFLGYGTLDECTWVATRPGEDVDLLLEEAGVRYERFTAAHSAGTPGAMGVVRRAWDLAEIGRAYEQFVAEQRPLLSGVTVRSPDEEAYAARFRLVHAWRTFLFRDPQLPPALLPERWPGTAAASFFDRHAARLRPAADRYVEHCLDSGNRIARQKGR</sequence>
<feature type="domain" description="Transcriptional repressor PaaX-like N-terminal" evidence="1">
    <location>
        <begin position="3"/>
        <end position="68"/>
    </location>
</feature>
<evidence type="ECO:0000259" key="2">
    <source>
        <dbReference type="Pfam" id="PF08223"/>
    </source>
</evidence>
<feature type="domain" description="Transcriptional repressor PaaX-like C-terminal" evidence="2">
    <location>
        <begin position="170"/>
        <end position="257"/>
    </location>
</feature>
<dbReference type="RefSeq" id="WP_168003917.1">
    <property type="nucleotide sequence ID" value="NZ_JAATEO010000047.1"/>
</dbReference>
<dbReference type="InterPro" id="IPR013225">
    <property type="entry name" value="PaaX_C"/>
</dbReference>
<evidence type="ECO:0000313" key="4">
    <source>
        <dbReference type="EMBL" id="NJP35600.1"/>
    </source>
</evidence>
<protein>
    <submittedName>
        <fullName evidence="4">PaaX family transcriptional regulator</fullName>
    </submittedName>
</protein>
<evidence type="ECO:0000259" key="3">
    <source>
        <dbReference type="Pfam" id="PF20803"/>
    </source>
</evidence>
<dbReference type="InterPro" id="IPR036388">
    <property type="entry name" value="WH-like_DNA-bd_sf"/>
</dbReference>
<dbReference type="Gene3D" id="1.10.10.10">
    <property type="entry name" value="Winged helix-like DNA-binding domain superfamily/Winged helix DNA-binding domain"/>
    <property type="match status" value="1"/>
</dbReference>
<dbReference type="InterPro" id="IPR011965">
    <property type="entry name" value="PaaX_trns_reg"/>
</dbReference>
<keyword evidence="5" id="KW-1185">Reference proteome</keyword>
<organism evidence="4 5">
    <name type="scientific">Micromonospora thermarum</name>
    <dbReference type="NCBI Taxonomy" id="2720024"/>
    <lineage>
        <taxon>Bacteria</taxon>
        <taxon>Bacillati</taxon>
        <taxon>Actinomycetota</taxon>
        <taxon>Actinomycetes</taxon>
        <taxon>Micromonosporales</taxon>
        <taxon>Micromonosporaceae</taxon>
        <taxon>Micromonospora</taxon>
    </lineage>
</organism>
<dbReference type="Gene3D" id="1.20.58.1460">
    <property type="match status" value="1"/>
</dbReference>
<dbReference type="Pfam" id="PF07848">
    <property type="entry name" value="PaaX"/>
    <property type="match status" value="1"/>
</dbReference>
<dbReference type="PANTHER" id="PTHR30319">
    <property type="entry name" value="PHENYLACETIC ACID REGULATOR-RELATED TRANSCRIPTIONAL REPRESSOR"/>
    <property type="match status" value="1"/>
</dbReference>
<dbReference type="InterPro" id="IPR012906">
    <property type="entry name" value="PaaX-like_N"/>
</dbReference>
<dbReference type="InterPro" id="IPR048846">
    <property type="entry name" value="PaaX-like_central"/>
</dbReference>
<comment type="caution">
    <text evidence="4">The sequence shown here is derived from an EMBL/GenBank/DDBJ whole genome shotgun (WGS) entry which is preliminary data.</text>
</comment>
<proteinExistence type="predicted"/>
<accession>A0ABX0ZII2</accession>
<evidence type="ECO:0000313" key="5">
    <source>
        <dbReference type="Proteomes" id="UP000783871"/>
    </source>
</evidence>
<reference evidence="4 5" key="1">
    <citation type="submission" date="2020-03" db="EMBL/GenBank/DDBJ databases">
        <title>WGS of actinomycetes isolated from Thailand.</title>
        <authorList>
            <person name="Thawai C."/>
        </authorList>
    </citation>
    <scope>NUCLEOTIDE SEQUENCE [LARGE SCALE GENOMIC DNA]</scope>
    <source>
        <strain evidence="4 5">HSS6-12</strain>
    </source>
</reference>
<dbReference type="EMBL" id="JAATEO010000047">
    <property type="protein sequence ID" value="NJP35600.1"/>
    <property type="molecule type" value="Genomic_DNA"/>
</dbReference>
<name>A0ABX0ZII2_9ACTN</name>
<evidence type="ECO:0000259" key="1">
    <source>
        <dbReference type="Pfam" id="PF07848"/>
    </source>
</evidence>
<feature type="domain" description="Transcriptional repressor PaaX-like central Cas2-like" evidence="3">
    <location>
        <begin position="89"/>
        <end position="155"/>
    </location>
</feature>
<gene>
    <name evidence="4" type="ORF">HCJ94_27440</name>
</gene>
<dbReference type="Proteomes" id="UP000783871">
    <property type="component" value="Unassembled WGS sequence"/>
</dbReference>
<dbReference type="Pfam" id="PF08223">
    <property type="entry name" value="PaaX_C"/>
    <property type="match status" value="1"/>
</dbReference>